<evidence type="ECO:0000313" key="3">
    <source>
        <dbReference type="Proteomes" id="UP000033710"/>
    </source>
</evidence>
<accession>A0A0F2MK46</accession>
<dbReference type="GeneID" id="27668652"/>
<dbReference type="VEuPathDB" id="FungiDB:SPSK_06674"/>
<organism evidence="2 3">
    <name type="scientific">Sporothrix schenckii 1099-18</name>
    <dbReference type="NCBI Taxonomy" id="1397361"/>
    <lineage>
        <taxon>Eukaryota</taxon>
        <taxon>Fungi</taxon>
        <taxon>Dikarya</taxon>
        <taxon>Ascomycota</taxon>
        <taxon>Pezizomycotina</taxon>
        <taxon>Sordariomycetes</taxon>
        <taxon>Sordariomycetidae</taxon>
        <taxon>Ophiostomatales</taxon>
        <taxon>Ophiostomataceae</taxon>
        <taxon>Sporothrix</taxon>
    </lineage>
</organism>
<dbReference type="Proteomes" id="UP000033710">
    <property type="component" value="Unassembled WGS sequence"/>
</dbReference>
<dbReference type="EMBL" id="AXCR01000001">
    <property type="protein sequence ID" value="KJR89982.1"/>
    <property type="molecule type" value="Genomic_DNA"/>
</dbReference>
<reference evidence="2 3" key="2">
    <citation type="journal article" date="2015" name="Eukaryot. Cell">
        <title>Asexual propagation of a virulent clone complex in a human and feline outbreak of sporotrichosis.</title>
        <authorList>
            <person name="Teixeira Mde M."/>
            <person name="Rodrigues A.M."/>
            <person name="Tsui C.K."/>
            <person name="de Almeida L.G."/>
            <person name="Van Diepeningen A.D."/>
            <person name="van den Ende B.G."/>
            <person name="Fernandes G.F."/>
            <person name="Kano R."/>
            <person name="Hamelin R.C."/>
            <person name="Lopes-Bezerra L.M."/>
            <person name="Vasconcelos A.T."/>
            <person name="de Hoog S."/>
            <person name="de Camargo Z.P."/>
            <person name="Felipe M.S."/>
        </authorList>
    </citation>
    <scope>NUCLEOTIDE SEQUENCE [LARGE SCALE GENOMIC DNA]</scope>
    <source>
        <strain evidence="2 3">1099-18</strain>
    </source>
</reference>
<reference evidence="2 3" key="1">
    <citation type="journal article" date="2014" name="BMC Genomics">
        <title>Comparative genomics of the major fungal agents of human and animal Sporotrichosis: Sporothrix schenckii and Sporothrix brasiliensis.</title>
        <authorList>
            <person name="Teixeira M.M."/>
            <person name="de Almeida L.G."/>
            <person name="Kubitschek-Barreira P."/>
            <person name="Alves F.L."/>
            <person name="Kioshima E.S."/>
            <person name="Abadio A.K."/>
            <person name="Fernandes L."/>
            <person name="Derengowski L.S."/>
            <person name="Ferreira K.S."/>
            <person name="Souza R.C."/>
            <person name="Ruiz J.C."/>
            <person name="de Andrade N.C."/>
            <person name="Paes H.C."/>
            <person name="Nicola A.M."/>
            <person name="Albuquerque P."/>
            <person name="Gerber A.L."/>
            <person name="Martins V.P."/>
            <person name="Peconick L.D."/>
            <person name="Neto A.V."/>
            <person name="Chaucanez C.B."/>
            <person name="Silva P.A."/>
            <person name="Cunha O.L."/>
            <person name="de Oliveira F.F."/>
            <person name="dos Santos T.C."/>
            <person name="Barros A.L."/>
            <person name="Soares M.A."/>
            <person name="de Oliveira L.M."/>
            <person name="Marini M.M."/>
            <person name="Villalobos-Duno H."/>
            <person name="Cunha M.M."/>
            <person name="de Hoog S."/>
            <person name="da Silveira J.F."/>
            <person name="Henrissat B."/>
            <person name="Nino-Vega G.A."/>
            <person name="Cisalpino P.S."/>
            <person name="Mora-Montes H.M."/>
            <person name="Almeida S.R."/>
            <person name="Stajich J.E."/>
            <person name="Lopes-Bezerra L.M."/>
            <person name="Vasconcelos A.T."/>
            <person name="Felipe M.S."/>
        </authorList>
    </citation>
    <scope>NUCLEOTIDE SEQUENCE [LARGE SCALE GENOMIC DNA]</scope>
    <source>
        <strain evidence="2 3">1099-18</strain>
    </source>
</reference>
<dbReference type="RefSeq" id="XP_016592658.1">
    <property type="nucleotide sequence ID" value="XM_016733375.1"/>
</dbReference>
<feature type="region of interest" description="Disordered" evidence="1">
    <location>
        <begin position="55"/>
        <end position="102"/>
    </location>
</feature>
<evidence type="ECO:0000313" key="2">
    <source>
        <dbReference type="EMBL" id="KJR89982.1"/>
    </source>
</evidence>
<evidence type="ECO:0000256" key="1">
    <source>
        <dbReference type="SAM" id="MobiDB-lite"/>
    </source>
</evidence>
<dbReference type="KEGG" id="ssck:SPSK_06674"/>
<gene>
    <name evidence="2" type="ORF">SPSK_06674</name>
</gene>
<dbReference type="AlphaFoldDB" id="A0A0F2MK46"/>
<feature type="compositionally biased region" description="Low complexity" evidence="1">
    <location>
        <begin position="73"/>
        <end position="87"/>
    </location>
</feature>
<comment type="caution">
    <text evidence="2">The sequence shown here is derived from an EMBL/GenBank/DDBJ whole genome shotgun (WGS) entry which is preliminary data.</text>
</comment>
<proteinExistence type="predicted"/>
<dbReference type="OrthoDB" id="10438548at2759"/>
<feature type="region of interest" description="Disordered" evidence="1">
    <location>
        <begin position="1"/>
        <end position="23"/>
    </location>
</feature>
<protein>
    <submittedName>
        <fullName evidence="2">Uncharacterized protein</fullName>
    </submittedName>
</protein>
<name>A0A0F2MK46_SPOSC</name>
<sequence>MSSVLAPPEAASRTTSPTRRSAVASVSSVAAAAVGAASATLRRLGLLSDTSLTTAEKGKAVAARHHAGDKESQSAGESDSDADSSVSLHGHGHARHNHRDYNPETDWAYELPLSLPVGAYCYGVRIVRDLGKAM</sequence>